<comment type="caution">
    <text evidence="3">The sequence shown here is derived from an EMBL/GenBank/DDBJ whole genome shotgun (WGS) entry which is preliminary data.</text>
</comment>
<organism evidence="3">
    <name type="scientific">mine drainage metagenome</name>
    <dbReference type="NCBI Taxonomy" id="410659"/>
    <lineage>
        <taxon>unclassified sequences</taxon>
        <taxon>metagenomes</taxon>
        <taxon>ecological metagenomes</taxon>
    </lineage>
</organism>
<keyword evidence="2" id="KW-0812">Transmembrane</keyword>
<feature type="transmembrane region" description="Helical" evidence="2">
    <location>
        <begin position="23"/>
        <end position="44"/>
    </location>
</feature>
<protein>
    <submittedName>
        <fullName evidence="3">Uncharacterized protein</fullName>
    </submittedName>
</protein>
<feature type="region of interest" description="Disordered" evidence="1">
    <location>
        <begin position="1"/>
        <end position="21"/>
    </location>
</feature>
<sequence length="113" mass="12604">MSDSSPKKETTHHSQKSRLADHILPSSATMIGVCMTVISVSQLIPKHSISRHVDDLLAFDSLFFLTSAMLSYFSIRHPERAEKLEQVADIIFLVAIALMVIIGFVVSFELMID</sequence>
<evidence type="ECO:0000256" key="1">
    <source>
        <dbReference type="SAM" id="MobiDB-lite"/>
    </source>
</evidence>
<feature type="transmembrane region" description="Helical" evidence="2">
    <location>
        <begin position="87"/>
        <end position="108"/>
    </location>
</feature>
<evidence type="ECO:0000313" key="3">
    <source>
        <dbReference type="EMBL" id="OIR08759.1"/>
    </source>
</evidence>
<evidence type="ECO:0000256" key="2">
    <source>
        <dbReference type="SAM" id="Phobius"/>
    </source>
</evidence>
<keyword evidence="2" id="KW-0472">Membrane</keyword>
<dbReference type="EMBL" id="MLJW01000030">
    <property type="protein sequence ID" value="OIR08759.1"/>
    <property type="molecule type" value="Genomic_DNA"/>
</dbReference>
<reference evidence="3" key="1">
    <citation type="submission" date="2016-10" db="EMBL/GenBank/DDBJ databases">
        <title>Sequence of Gallionella enrichment culture.</title>
        <authorList>
            <person name="Poehlein A."/>
            <person name="Muehling M."/>
            <person name="Daniel R."/>
        </authorList>
    </citation>
    <scope>NUCLEOTIDE SEQUENCE</scope>
</reference>
<proteinExistence type="predicted"/>
<name>A0A1J5SK11_9ZZZZ</name>
<feature type="transmembrane region" description="Helical" evidence="2">
    <location>
        <begin position="56"/>
        <end position="75"/>
    </location>
</feature>
<gene>
    <name evidence="3" type="ORF">GALL_91430</name>
</gene>
<keyword evidence="2" id="KW-1133">Transmembrane helix</keyword>
<feature type="compositionally biased region" description="Basic and acidic residues" evidence="1">
    <location>
        <begin position="1"/>
        <end position="12"/>
    </location>
</feature>
<dbReference type="AlphaFoldDB" id="A0A1J5SK11"/>
<accession>A0A1J5SK11</accession>